<dbReference type="PANTHER" id="PTHR15020:SF50">
    <property type="entry name" value="UPF0659 PROTEIN YMR090W"/>
    <property type="match status" value="1"/>
</dbReference>
<dbReference type="Proteomes" id="UP000799437">
    <property type="component" value="Unassembled WGS sequence"/>
</dbReference>
<gene>
    <name evidence="3" type="ORF">EJ05DRAFT_509106</name>
</gene>
<name>A0A6A6WFC7_9PEZI</name>
<dbReference type="Gene3D" id="3.40.50.720">
    <property type="entry name" value="NAD(P)-binding Rossmann-like Domain"/>
    <property type="match status" value="1"/>
</dbReference>
<dbReference type="RefSeq" id="XP_033603037.1">
    <property type="nucleotide sequence ID" value="XM_033748072.1"/>
</dbReference>
<dbReference type="GeneID" id="54489126"/>
<dbReference type="InterPro" id="IPR016040">
    <property type="entry name" value="NAD(P)-bd_dom"/>
</dbReference>
<dbReference type="AlphaFoldDB" id="A0A6A6WFC7"/>
<proteinExistence type="inferred from homology"/>
<evidence type="ECO:0000259" key="2">
    <source>
        <dbReference type="Pfam" id="PF13460"/>
    </source>
</evidence>
<protein>
    <recommendedName>
        <fullName evidence="2">NAD(P)-binding domain-containing protein</fullName>
    </recommendedName>
</protein>
<reference evidence="3" key="1">
    <citation type="journal article" date="2020" name="Stud. Mycol.">
        <title>101 Dothideomycetes genomes: a test case for predicting lifestyles and emergence of pathogens.</title>
        <authorList>
            <person name="Haridas S."/>
            <person name="Albert R."/>
            <person name="Binder M."/>
            <person name="Bloem J."/>
            <person name="Labutti K."/>
            <person name="Salamov A."/>
            <person name="Andreopoulos B."/>
            <person name="Baker S."/>
            <person name="Barry K."/>
            <person name="Bills G."/>
            <person name="Bluhm B."/>
            <person name="Cannon C."/>
            <person name="Castanera R."/>
            <person name="Culley D."/>
            <person name="Daum C."/>
            <person name="Ezra D."/>
            <person name="Gonzalez J."/>
            <person name="Henrissat B."/>
            <person name="Kuo A."/>
            <person name="Liang C."/>
            <person name="Lipzen A."/>
            <person name="Lutzoni F."/>
            <person name="Magnuson J."/>
            <person name="Mondo S."/>
            <person name="Nolan M."/>
            <person name="Ohm R."/>
            <person name="Pangilinan J."/>
            <person name="Park H.-J."/>
            <person name="Ramirez L."/>
            <person name="Alfaro M."/>
            <person name="Sun H."/>
            <person name="Tritt A."/>
            <person name="Yoshinaga Y."/>
            <person name="Zwiers L.-H."/>
            <person name="Turgeon B."/>
            <person name="Goodwin S."/>
            <person name="Spatafora J."/>
            <person name="Crous P."/>
            <person name="Grigoriev I."/>
        </authorList>
    </citation>
    <scope>NUCLEOTIDE SEQUENCE</scope>
    <source>
        <strain evidence="3">CBS 121739</strain>
    </source>
</reference>
<dbReference type="InterPro" id="IPR036291">
    <property type="entry name" value="NAD(P)-bd_dom_sf"/>
</dbReference>
<keyword evidence="4" id="KW-1185">Reference proteome</keyword>
<dbReference type="OrthoDB" id="63935at2759"/>
<dbReference type="SUPFAM" id="SSF51735">
    <property type="entry name" value="NAD(P)-binding Rossmann-fold domains"/>
    <property type="match status" value="1"/>
</dbReference>
<organism evidence="3 4">
    <name type="scientific">Pseudovirgaria hyperparasitica</name>
    <dbReference type="NCBI Taxonomy" id="470096"/>
    <lineage>
        <taxon>Eukaryota</taxon>
        <taxon>Fungi</taxon>
        <taxon>Dikarya</taxon>
        <taxon>Ascomycota</taxon>
        <taxon>Pezizomycotina</taxon>
        <taxon>Dothideomycetes</taxon>
        <taxon>Dothideomycetes incertae sedis</taxon>
        <taxon>Acrospermales</taxon>
        <taxon>Acrospermaceae</taxon>
        <taxon>Pseudovirgaria</taxon>
    </lineage>
</organism>
<dbReference type="EMBL" id="ML996568">
    <property type="protein sequence ID" value="KAF2760586.1"/>
    <property type="molecule type" value="Genomic_DNA"/>
</dbReference>
<comment type="similarity">
    <text evidence="1">Belongs to the avfA family.</text>
</comment>
<evidence type="ECO:0000256" key="1">
    <source>
        <dbReference type="ARBA" id="ARBA00038376"/>
    </source>
</evidence>
<feature type="domain" description="NAD(P)-binding" evidence="2">
    <location>
        <begin position="13"/>
        <end position="256"/>
    </location>
</feature>
<evidence type="ECO:0000313" key="4">
    <source>
        <dbReference type="Proteomes" id="UP000799437"/>
    </source>
</evidence>
<dbReference type="Pfam" id="PF13460">
    <property type="entry name" value="NAD_binding_10"/>
    <property type="match status" value="1"/>
</dbReference>
<accession>A0A6A6WFC7</accession>
<evidence type="ECO:0000313" key="3">
    <source>
        <dbReference type="EMBL" id="KAF2760586.1"/>
    </source>
</evidence>
<dbReference type="PANTHER" id="PTHR15020">
    <property type="entry name" value="FLAVIN REDUCTASE-RELATED"/>
    <property type="match status" value="1"/>
</dbReference>
<sequence length="274" mass="28913">MTTQSSQAIAFFGATGGTTAAALALTLKAGYHCTALARTPAKLTSLLTTTYALPDSLLTSNLTITPGSIADADAIRTVLAPATHGPVSQIIFGIGGSPKLQYSLTAPVTLDNVHICETGTQAILDVLKSMLAEGVVKREQRPRMMVISTTGVSPREDVPWSMRWMYHYTLSVPHADKKKMEEAVIKGCEGAEASLGGFTVVRPTLLTDGVEKGVGSVRVGWEYAGGQLTADGKEEAPGPAVGYSVSRRDVGAWIAEEVVKGKGKWDGRCVSLTY</sequence>